<evidence type="ECO:0000313" key="3">
    <source>
        <dbReference type="Proteomes" id="UP001162131"/>
    </source>
</evidence>
<accession>A0AAU9IWH0</accession>
<dbReference type="PANTHER" id="PTHR34825">
    <property type="entry name" value="CONSERVED PROTEIN, WITH A WEAK D-GALACTARATE DEHYDRATASE/ALTRONATE HYDROLASE DOMAIN"/>
    <property type="match status" value="1"/>
</dbReference>
<reference evidence="2" key="1">
    <citation type="submission" date="2021-09" db="EMBL/GenBank/DDBJ databases">
        <authorList>
            <consortium name="AG Swart"/>
            <person name="Singh M."/>
            <person name="Singh A."/>
            <person name="Seah K."/>
            <person name="Emmerich C."/>
        </authorList>
    </citation>
    <scope>NUCLEOTIDE SEQUENCE</scope>
    <source>
        <strain evidence="2">ATCC30299</strain>
    </source>
</reference>
<dbReference type="Proteomes" id="UP001162131">
    <property type="component" value="Unassembled WGS sequence"/>
</dbReference>
<gene>
    <name evidence="2" type="ORF">BSTOLATCC_MIC23401</name>
</gene>
<proteinExistence type="predicted"/>
<dbReference type="EMBL" id="CAJZBQ010000022">
    <property type="protein sequence ID" value="CAG9319192.1"/>
    <property type="molecule type" value="Genomic_DNA"/>
</dbReference>
<evidence type="ECO:0000313" key="2">
    <source>
        <dbReference type="EMBL" id="CAG9319192.1"/>
    </source>
</evidence>
<keyword evidence="3" id="KW-1185">Reference proteome</keyword>
<sequence>MTDMEASLYQYFLDLPMWPESRSTVPSSTAYGIKEALKLIYGDRIHIIGPDISNGKSPAFEDETSGVLFYILAINQSLMSDRFALLKPLVAFWESKISESNSLWQMMVILPKNHTLIDGKALQRASETVFLIDSFGLGLQLPKLMKYLIQTQIVIREKGPTLKCGGFFPNVNIEEKSLKLHVYPHESGVWSIFNAIMLISSGSTEFLEPFSKFDPCFSLKLSAILDEHNIELGKSPNDLPQLYYSSSDLDFVNEGIRNALIDEILHWGVFEQEMVYIQRYLNINKLCTLWEYKQSGSWVEAQNFMRRIKAPLEELHKKFQSDDIFSTPYRIPEIKSLTPPTHQSIMRAKSHGKWLSNSESFKKVVMNKDCYIDKSLLIKEILINDDTNILILRPQKWGKTLNMNMLKAFFHPKKDAFGNFKNLYLFTGGKDNIDVNNLDKTKCLKIITEDNGDYYKNFAGKIPTIFLKFSKIKKLGNNPVNEFYLTEFSKIIKKAYSKYYPEYCTLLDEVIKNYVSKHPNIVIDYDNTNILELESIIDAYKITLPLHIQEFRDCKDNNSSLEMLSEAVPNLAKFAHKFYKQNVIIIVDDYDAPFSRAINAPHHNEALEIIENILNSIWTDLPSFVLKVIMVGILPIKGIEFSYMNKYNTFTIKNIEYSQFFGFTESEVNTLIERNFQSNTEEEMLEQRELIKLWYNGYNISGEKIYNPFSIMSCLKKAKSQDSNPLQSYWIFTNDLNQLASAFNALQSYDKLFELMKTGYLELSEEIYNYINLALDLNSTNIFFALLLHAGYLTPYRATKKEKENLASTWIYVVPNREIKKSFYNSLLLEWIKRKIGLGKVDVGRIVEKFNATLDDKTEFKNLIQSMILDKMTDYTSKTEADFQISLGGIAMMASIMTEDANYTLHSEAPNIFRKKTDGIFIPTKYKKTSVIIHEYKKLDTADANYVKEKAEDALWQIYAKQYMKIALDLRDSDQHYNYFDKMIVRGIVFFKAQYSYKWSMLIKEHSFDFNLASIINTKFSSASGGILAASAKLCGESGSQNEKIEERRSLGAERIGDLIKNIGGDSYGYIEGEEGLVMKRKLDYDEIELGKKPKLYDK</sequence>
<name>A0AAU9IWH0_9CILI</name>
<organism evidence="2 3">
    <name type="scientific">Blepharisma stoltei</name>
    <dbReference type="NCBI Taxonomy" id="1481888"/>
    <lineage>
        <taxon>Eukaryota</taxon>
        <taxon>Sar</taxon>
        <taxon>Alveolata</taxon>
        <taxon>Ciliophora</taxon>
        <taxon>Postciliodesmatophora</taxon>
        <taxon>Heterotrichea</taxon>
        <taxon>Heterotrichida</taxon>
        <taxon>Blepharismidae</taxon>
        <taxon>Blepharisma</taxon>
    </lineage>
</organism>
<protein>
    <recommendedName>
        <fullName evidence="1">AAA-ATPase-like domain-containing protein</fullName>
    </recommendedName>
</protein>
<feature type="domain" description="AAA-ATPase-like" evidence="1">
    <location>
        <begin position="359"/>
        <end position="509"/>
    </location>
</feature>
<dbReference type="InterPro" id="IPR018631">
    <property type="entry name" value="AAA-ATPase-like_dom"/>
</dbReference>
<dbReference type="AlphaFoldDB" id="A0AAU9IWH0"/>
<comment type="caution">
    <text evidence="2">The sequence shown here is derived from an EMBL/GenBank/DDBJ whole genome shotgun (WGS) entry which is preliminary data.</text>
</comment>
<dbReference type="PANTHER" id="PTHR34825:SF1">
    <property type="entry name" value="AAA-ATPASE-LIKE DOMAIN-CONTAINING PROTEIN"/>
    <property type="match status" value="1"/>
</dbReference>
<dbReference type="Pfam" id="PF09820">
    <property type="entry name" value="AAA-ATPase_like"/>
    <property type="match status" value="1"/>
</dbReference>
<evidence type="ECO:0000259" key="1">
    <source>
        <dbReference type="Pfam" id="PF09820"/>
    </source>
</evidence>